<dbReference type="OrthoDB" id="427518at2759"/>
<feature type="repeat" description="ANK" evidence="4">
    <location>
        <begin position="939"/>
        <end position="971"/>
    </location>
</feature>
<evidence type="ECO:0000313" key="9">
    <source>
        <dbReference type="Proteomes" id="UP000736672"/>
    </source>
</evidence>
<dbReference type="Gene3D" id="3.40.50.1820">
    <property type="entry name" value="alpha/beta hydrolase"/>
    <property type="match status" value="1"/>
</dbReference>
<reference evidence="8" key="1">
    <citation type="journal article" date="2021" name="Nat. Commun.">
        <title>Genetic determinants of endophytism in the Arabidopsis root mycobiome.</title>
        <authorList>
            <person name="Mesny F."/>
            <person name="Miyauchi S."/>
            <person name="Thiergart T."/>
            <person name="Pickel B."/>
            <person name="Atanasova L."/>
            <person name="Karlsson M."/>
            <person name="Huettel B."/>
            <person name="Barry K.W."/>
            <person name="Haridas S."/>
            <person name="Chen C."/>
            <person name="Bauer D."/>
            <person name="Andreopoulos W."/>
            <person name="Pangilinan J."/>
            <person name="LaButti K."/>
            <person name="Riley R."/>
            <person name="Lipzen A."/>
            <person name="Clum A."/>
            <person name="Drula E."/>
            <person name="Henrissat B."/>
            <person name="Kohler A."/>
            <person name="Grigoriev I.V."/>
            <person name="Martin F.M."/>
            <person name="Hacquard S."/>
        </authorList>
    </citation>
    <scope>NUCLEOTIDE SEQUENCE</scope>
    <source>
        <strain evidence="8">FSSC 5 MPI-SDFR-AT-0091</strain>
    </source>
</reference>
<evidence type="ECO:0000259" key="7">
    <source>
        <dbReference type="Pfam" id="PF24883"/>
    </source>
</evidence>
<feature type="compositionally biased region" description="Acidic residues" evidence="5">
    <location>
        <begin position="1057"/>
        <end position="1094"/>
    </location>
</feature>
<dbReference type="Pfam" id="PF24883">
    <property type="entry name" value="NPHP3_N"/>
    <property type="match status" value="1"/>
</dbReference>
<keyword evidence="2" id="KW-0677">Repeat</keyword>
<dbReference type="PRINTS" id="PR01415">
    <property type="entry name" value="ANKYRIN"/>
</dbReference>
<keyword evidence="9" id="KW-1185">Reference proteome</keyword>
<dbReference type="PANTHER" id="PTHR24198:SF165">
    <property type="entry name" value="ANKYRIN REPEAT-CONTAINING PROTEIN-RELATED"/>
    <property type="match status" value="1"/>
</dbReference>
<accession>A0A9P9G8G9</accession>
<organism evidence="8 9">
    <name type="scientific">Fusarium solani</name>
    <name type="common">Filamentous fungus</name>
    <dbReference type="NCBI Taxonomy" id="169388"/>
    <lineage>
        <taxon>Eukaryota</taxon>
        <taxon>Fungi</taxon>
        <taxon>Dikarya</taxon>
        <taxon>Ascomycota</taxon>
        <taxon>Pezizomycotina</taxon>
        <taxon>Sordariomycetes</taxon>
        <taxon>Hypocreomycetidae</taxon>
        <taxon>Hypocreales</taxon>
        <taxon>Nectriaceae</taxon>
        <taxon>Fusarium</taxon>
        <taxon>Fusarium solani species complex</taxon>
    </lineage>
</organism>
<evidence type="ECO:0000256" key="3">
    <source>
        <dbReference type="ARBA" id="ARBA00023043"/>
    </source>
</evidence>
<dbReference type="InterPro" id="IPR002110">
    <property type="entry name" value="Ankyrin_rpt"/>
</dbReference>
<comment type="similarity">
    <text evidence="1">Belongs to the putative lipase ROG1 family.</text>
</comment>
<dbReference type="InterPro" id="IPR036770">
    <property type="entry name" value="Ankyrin_rpt-contain_sf"/>
</dbReference>
<dbReference type="InterPro" id="IPR056884">
    <property type="entry name" value="NPHP3-like_N"/>
</dbReference>
<evidence type="ECO:0000256" key="1">
    <source>
        <dbReference type="ARBA" id="ARBA00007920"/>
    </source>
</evidence>
<dbReference type="SUPFAM" id="SSF48403">
    <property type="entry name" value="Ankyrin repeat"/>
    <property type="match status" value="3"/>
</dbReference>
<evidence type="ECO:0000259" key="6">
    <source>
        <dbReference type="Pfam" id="PF05057"/>
    </source>
</evidence>
<dbReference type="PROSITE" id="PS50297">
    <property type="entry name" value="ANK_REP_REGION"/>
    <property type="match status" value="5"/>
</dbReference>
<dbReference type="InterPro" id="IPR007751">
    <property type="entry name" value="DUF676_lipase-like"/>
</dbReference>
<feature type="compositionally biased region" description="Low complexity" evidence="5">
    <location>
        <begin position="1"/>
        <end position="18"/>
    </location>
</feature>
<feature type="repeat" description="ANK" evidence="4">
    <location>
        <begin position="1421"/>
        <end position="1453"/>
    </location>
</feature>
<feature type="compositionally biased region" description="Polar residues" evidence="5">
    <location>
        <begin position="1625"/>
        <end position="1634"/>
    </location>
</feature>
<dbReference type="Pfam" id="PF12796">
    <property type="entry name" value="Ank_2"/>
    <property type="match status" value="3"/>
</dbReference>
<sequence length="1695" mass="186599">MSLRRSATRRAQASSDAAGPRQKRGLADVQQGIKQLHPEPGSDKDKETEIDIVFVPGLGAHPIDSWKSGTTKFNWAVDKEGIIKDFPNARVLLYMYESAWMGGFKVKQFLSNLASTLLDGLDGIRNDSKKSNPIVFIGHSMGGLVIAKAICIAESRKNVYPHLLEDITGCAVFGTPFKGAQAASMAVMLSYIGEKMDKAEPSKLLELMRPDDEGLNELRRDFVRAVGELHPKIALFGFWEEHKTQFSDLGPVPDFIKRLGIPLPKNLAEFVTRDSAILDCMDSMGLAANHRDLVKFESSKDLRYALVRSPLKRLINGAALVVKSRRKSTRPIDWDLFNKAMDALDGARVWKKRDEIDKKTTPSSWIPDEPEYVGWLSKDGGALIPQPQGSEPLKQGECLWIRGPDGRGKTSATLAALNGIDHMIQAGADKPSVPILLAYFLCDSTPDYGTAEELVKSLVWQLIRRDEYLASHAEFLVGKTDKVKPKVQPLLTVENLWQVLQDILADKTLSDTSIYLVINNLEALPDSGSTSTLLSLLNAEVENMIGRHAKVRWMITSGESYHIGQALKGKSLRLIDLEDEKYSDQVQLELRNHAAEKVSALVKEKDYSKALAYFVSSLIGKRAQNTQWIDITCVHLQELPHKTDLQVRLQLEVVPQELDALLNFAWQQVFDVNRARIAEIKEMLRVLVLTQEDPTEQELALLAGLDSPAEQAELHDLVSKCKPLLSIKPTTRSETTVCFIDAVVKKHLLKNTRRMLGLSEEDIKLQHGMLGLRAFGHVMKALEDLRSTEPDEGDDAGQNDQFSDDESDGGDDEEGDDEDEDDDDSEEEEEEDDEDEDPEAPEIKDKAHAYAVKYWLHHASQATTDIADDLSREAEFWKKDSVIRRRWLTEHHRLTDSFKNWERVELTGLHVASAIGFRGLVAALLKNGYDDEKNMRDSLCYTPLHFAAAFGQTDIIEELLNKGAAIDDGKEDDLQTPLHQAAAKGNVKAMVMLLQRGADPNASCDTFGRVINAAVDSGNCEAVKVLVEKDVSLEGEDSEEEEEEDGEAEGENKQPGDEAEDDNEDEDDDNEDDDDDDDENEDDDDEDDEDDEEEFIRSPLALAALRSDLTMFEFLIKNYSEKLPPKEFNKALVKAAESGRLEAFNHLFDSYEHPQETFQKALEGAAYEEKWDILAILLEKRPGLNCDQPFLNAAEGDDGDQAIRSIEAMWEYTNGSISAEQLDKSLYQATDFQNEKTVQLLLRFGASPDATGEVYGNALTAAAYDGTKDIVNMLLDAKADINSPNGWALQTAAAEGHMEIVELLLKRGADVNALTTNDNMSSGTALQAAVEAGNGDIVALLLEHGADPNLGGGSLTCPIIAAANNGEKEILDRLINAKADVNRLGGEYNSTPLTYAAMYLPQESLRSILDAGADINFADDDGDTPLILAARSPDAKSVQFLLDRGADVLLRNNSNDNALDVAVATEDIDCIKTVAKHVSAIMEALSVAMEGGDAAVTAVVRSVENRKQELNYDEPIPEEDESEDDEEVTQETTEPVAELEGAAAAAGGENGQVSSRPVSEVKSFDSTSTLVPEEAGGSGNQTPDGAAALRNSYQPPQPGIAPIRRKPITGVRPTPYRPYQPPGDVTQQPGSEQNKYFAYRPGAQPEPVPPQAPEQAPQWSPNPAGVAEQISGSDRKEHRSSFFGMKAPWSGDRYS</sequence>
<dbReference type="SMART" id="SM00248">
    <property type="entry name" value="ANK"/>
    <property type="match status" value="13"/>
</dbReference>
<feature type="compositionally biased region" description="Low complexity" evidence="5">
    <location>
        <begin position="1530"/>
        <end position="1547"/>
    </location>
</feature>
<dbReference type="PROSITE" id="PS50088">
    <property type="entry name" value="ANK_REPEAT"/>
    <property type="match status" value="6"/>
</dbReference>
<feature type="region of interest" description="Disordered" evidence="5">
    <location>
        <begin position="1"/>
        <end position="45"/>
    </location>
</feature>
<dbReference type="EMBL" id="JAGTJS010000025">
    <property type="protein sequence ID" value="KAH7234481.1"/>
    <property type="molecule type" value="Genomic_DNA"/>
</dbReference>
<evidence type="ECO:0000256" key="5">
    <source>
        <dbReference type="SAM" id="MobiDB-lite"/>
    </source>
</evidence>
<dbReference type="Pfam" id="PF05057">
    <property type="entry name" value="DUF676"/>
    <property type="match status" value="1"/>
</dbReference>
<feature type="repeat" description="ANK" evidence="4">
    <location>
        <begin position="1388"/>
        <end position="1420"/>
    </location>
</feature>
<feature type="repeat" description="ANK" evidence="4">
    <location>
        <begin position="1288"/>
        <end position="1316"/>
    </location>
</feature>
<evidence type="ECO:0000256" key="2">
    <source>
        <dbReference type="ARBA" id="ARBA00022737"/>
    </source>
</evidence>
<dbReference type="Pfam" id="PF00023">
    <property type="entry name" value="Ank"/>
    <property type="match status" value="1"/>
</dbReference>
<feature type="region of interest" description="Disordered" evidence="5">
    <location>
        <begin position="1508"/>
        <end position="1695"/>
    </location>
</feature>
<name>A0A9P9G8G9_FUSSL</name>
<proteinExistence type="inferred from homology"/>
<feature type="region of interest" description="Disordered" evidence="5">
    <location>
        <begin position="787"/>
        <end position="842"/>
    </location>
</feature>
<dbReference type="Proteomes" id="UP000736672">
    <property type="component" value="Unassembled WGS sequence"/>
</dbReference>
<protein>
    <recommendedName>
        <fullName evidence="10">DUF676 domain-containing protein</fullName>
    </recommendedName>
</protein>
<feature type="compositionally biased region" description="Acidic residues" evidence="5">
    <location>
        <begin position="1511"/>
        <end position="1529"/>
    </location>
</feature>
<feature type="domain" description="DUF676" evidence="6">
    <location>
        <begin position="79"/>
        <end position="168"/>
    </location>
</feature>
<dbReference type="InterPro" id="IPR029058">
    <property type="entry name" value="AB_hydrolase_fold"/>
</dbReference>
<feature type="compositionally biased region" description="Acidic residues" evidence="5">
    <location>
        <begin position="1033"/>
        <end position="1049"/>
    </location>
</feature>
<dbReference type="PANTHER" id="PTHR24198">
    <property type="entry name" value="ANKYRIN REPEAT AND PROTEIN KINASE DOMAIN-CONTAINING PROTEIN"/>
    <property type="match status" value="1"/>
</dbReference>
<evidence type="ECO:0008006" key="10">
    <source>
        <dbReference type="Google" id="ProtNLM"/>
    </source>
</evidence>
<dbReference type="SUPFAM" id="SSF53474">
    <property type="entry name" value="alpha/beta-Hydrolases"/>
    <property type="match status" value="1"/>
</dbReference>
<evidence type="ECO:0000256" key="4">
    <source>
        <dbReference type="PROSITE-ProRule" id="PRU00023"/>
    </source>
</evidence>
<feature type="compositionally biased region" description="Acidic residues" evidence="5">
    <location>
        <begin position="790"/>
        <end position="840"/>
    </location>
</feature>
<evidence type="ECO:0000313" key="8">
    <source>
        <dbReference type="EMBL" id="KAH7234481.1"/>
    </source>
</evidence>
<dbReference type="Gene3D" id="1.25.40.20">
    <property type="entry name" value="Ankyrin repeat-containing domain"/>
    <property type="match status" value="4"/>
</dbReference>
<feature type="region of interest" description="Disordered" evidence="5">
    <location>
        <begin position="1030"/>
        <end position="1094"/>
    </location>
</feature>
<feature type="domain" description="Nephrocystin 3-like N-terminal" evidence="7">
    <location>
        <begin position="395"/>
        <end position="557"/>
    </location>
</feature>
<feature type="repeat" description="ANK" evidence="4">
    <location>
        <begin position="1321"/>
        <end position="1353"/>
    </location>
</feature>
<keyword evidence="3 4" id="KW-0040">ANK repeat</keyword>
<feature type="compositionally biased region" description="Basic and acidic residues" evidence="5">
    <location>
        <begin position="36"/>
        <end position="45"/>
    </location>
</feature>
<comment type="caution">
    <text evidence="8">The sequence shown here is derived from an EMBL/GenBank/DDBJ whole genome shotgun (WGS) entry which is preliminary data.</text>
</comment>
<feature type="repeat" description="ANK" evidence="4">
    <location>
        <begin position="973"/>
        <end position="1005"/>
    </location>
</feature>
<gene>
    <name evidence="8" type="ORF">B0J15DRAFT_153445</name>
</gene>